<name>A0ABQ7XTV0_BRANA</name>
<dbReference type="EMBL" id="JAGKQM010000019">
    <property type="protein sequence ID" value="KAH0859311.1"/>
    <property type="molecule type" value="Genomic_DNA"/>
</dbReference>
<organism evidence="1 2">
    <name type="scientific">Brassica napus</name>
    <name type="common">Rape</name>
    <dbReference type="NCBI Taxonomy" id="3708"/>
    <lineage>
        <taxon>Eukaryota</taxon>
        <taxon>Viridiplantae</taxon>
        <taxon>Streptophyta</taxon>
        <taxon>Embryophyta</taxon>
        <taxon>Tracheophyta</taxon>
        <taxon>Spermatophyta</taxon>
        <taxon>Magnoliopsida</taxon>
        <taxon>eudicotyledons</taxon>
        <taxon>Gunneridae</taxon>
        <taxon>Pentapetalae</taxon>
        <taxon>rosids</taxon>
        <taxon>malvids</taxon>
        <taxon>Brassicales</taxon>
        <taxon>Brassicaceae</taxon>
        <taxon>Brassiceae</taxon>
        <taxon>Brassica</taxon>
    </lineage>
</organism>
<comment type="caution">
    <text evidence="1">The sequence shown here is derived from an EMBL/GenBank/DDBJ whole genome shotgun (WGS) entry which is preliminary data.</text>
</comment>
<keyword evidence="2" id="KW-1185">Reference proteome</keyword>
<evidence type="ECO:0000313" key="2">
    <source>
        <dbReference type="Proteomes" id="UP000824890"/>
    </source>
</evidence>
<proteinExistence type="predicted"/>
<dbReference type="Proteomes" id="UP000824890">
    <property type="component" value="Unassembled WGS sequence"/>
</dbReference>
<accession>A0ABQ7XTV0</accession>
<protein>
    <submittedName>
        <fullName evidence="1">Uncharacterized protein</fullName>
    </submittedName>
</protein>
<sequence>MPGLIWDGTSSFGSGEAELKCSWSRLVVSYVCLNLALGPKTFDISSALHEGRRGVLMEFLNEVSSWRQLERV</sequence>
<gene>
    <name evidence="1" type="ORF">HID58_087572</name>
</gene>
<evidence type="ECO:0000313" key="1">
    <source>
        <dbReference type="EMBL" id="KAH0859311.1"/>
    </source>
</evidence>
<reference evidence="1 2" key="1">
    <citation type="submission" date="2021-05" db="EMBL/GenBank/DDBJ databases">
        <title>Genome Assembly of Synthetic Allotetraploid Brassica napus Reveals Homoeologous Exchanges between Subgenomes.</title>
        <authorList>
            <person name="Davis J.T."/>
        </authorList>
    </citation>
    <scope>NUCLEOTIDE SEQUENCE [LARGE SCALE GENOMIC DNA]</scope>
    <source>
        <strain evidence="2">cv. Da-Ae</strain>
        <tissue evidence="1">Seedling</tissue>
    </source>
</reference>